<evidence type="ECO:0000313" key="5">
    <source>
        <dbReference type="Proteomes" id="UP000012283"/>
    </source>
</evidence>
<dbReference type="GO" id="GO:0008146">
    <property type="term" value="F:sulfotransferase activity"/>
    <property type="evidence" value="ECO:0007669"/>
    <property type="project" value="InterPro"/>
</dbReference>
<dbReference type="PANTHER" id="PTHR10605:SF56">
    <property type="entry name" value="BIFUNCTIONAL HEPARAN SULFATE N-DEACETYLASE_N-SULFOTRANSFERASE"/>
    <property type="match status" value="1"/>
</dbReference>
<evidence type="ECO:0000256" key="2">
    <source>
        <dbReference type="ARBA" id="ARBA00023180"/>
    </source>
</evidence>
<dbReference type="EMBL" id="APML01000003">
    <property type="protein sequence ID" value="ENH98400.1"/>
    <property type="molecule type" value="Genomic_DNA"/>
</dbReference>
<dbReference type="RefSeq" id="WP_003462609.1">
    <property type="nucleotide sequence ID" value="NZ_APML01000003.1"/>
</dbReference>
<dbReference type="PATRIC" id="fig|1308866.3.peg.82"/>
<evidence type="ECO:0000313" key="4">
    <source>
        <dbReference type="EMBL" id="ENH98400.1"/>
    </source>
</evidence>
<keyword evidence="2" id="KW-0325">Glycoprotein</keyword>
<dbReference type="OrthoDB" id="9797480at2"/>
<dbReference type="eggNOG" id="COG2226">
    <property type="taxonomic scope" value="Bacteria"/>
</dbReference>
<sequence>MNNSFFTTRKPDFMIIGQGKCGTTSLFNYIRKYAKNFVSPKQKEIYFFSDLYDNGLNYYERFFPFKIKPQDVTGEATPQYLFHPLSAKRIAETYPNIKLIVMLRNPIDRAYSHYNFINNSNKTVGFDYLSFEEAIKTEDKRLAGELEKVLNTGKYTYKYKYYSYLTQGIYYKQLINWFNHFPREQFLILKSEDFFVNPNMVLKRVFNFLNLNFKNNTEYIYRVYNQTDYEKINPRTREFLKEYFFEYNKKLSQLVGINFNI</sequence>
<dbReference type="PANTHER" id="PTHR10605">
    <property type="entry name" value="HEPARAN SULFATE SULFOTRANSFERASE"/>
    <property type="match status" value="1"/>
</dbReference>
<dbReference type="STRING" id="1308866.J416_00394"/>
<dbReference type="SUPFAM" id="SSF52540">
    <property type="entry name" value="P-loop containing nucleoside triphosphate hydrolases"/>
    <property type="match status" value="1"/>
</dbReference>
<organism evidence="4 5">
    <name type="scientific">Gracilibacillus halophilus YIM-C55.5</name>
    <dbReference type="NCBI Taxonomy" id="1308866"/>
    <lineage>
        <taxon>Bacteria</taxon>
        <taxon>Bacillati</taxon>
        <taxon>Bacillota</taxon>
        <taxon>Bacilli</taxon>
        <taxon>Bacillales</taxon>
        <taxon>Bacillaceae</taxon>
        <taxon>Gracilibacillus</taxon>
    </lineage>
</organism>
<reference evidence="4 5" key="1">
    <citation type="submission" date="2013-03" db="EMBL/GenBank/DDBJ databases">
        <title>Draft genome sequence of Gracibacillus halophilus YIM-C55.5, a moderately halophilic and thermophilic organism from the Xiaochaidamu salt lake.</title>
        <authorList>
            <person name="Sugumar T."/>
            <person name="Polireddy D.R."/>
            <person name="Antony A."/>
            <person name="Madhava Y.R."/>
            <person name="Sivakumar N."/>
        </authorList>
    </citation>
    <scope>NUCLEOTIDE SEQUENCE [LARGE SCALE GENOMIC DNA]</scope>
    <source>
        <strain evidence="4 5">YIM-C55.5</strain>
    </source>
</reference>
<dbReference type="Pfam" id="PF00685">
    <property type="entry name" value="Sulfotransfer_1"/>
    <property type="match status" value="1"/>
</dbReference>
<proteinExistence type="predicted"/>
<dbReference type="Gene3D" id="3.40.50.300">
    <property type="entry name" value="P-loop containing nucleotide triphosphate hydrolases"/>
    <property type="match status" value="1"/>
</dbReference>
<keyword evidence="1 4" id="KW-0808">Transferase</keyword>
<dbReference type="Proteomes" id="UP000012283">
    <property type="component" value="Unassembled WGS sequence"/>
</dbReference>
<evidence type="ECO:0000256" key="1">
    <source>
        <dbReference type="ARBA" id="ARBA00022679"/>
    </source>
</evidence>
<dbReference type="InterPro" id="IPR000863">
    <property type="entry name" value="Sulfotransferase_dom"/>
</dbReference>
<dbReference type="AlphaFoldDB" id="N4WVH5"/>
<keyword evidence="5" id="KW-1185">Reference proteome</keyword>
<protein>
    <submittedName>
        <fullName evidence="4">Sulfotransferase family protein</fullName>
    </submittedName>
</protein>
<name>N4WVH5_9BACI</name>
<comment type="caution">
    <text evidence="4">The sequence shown here is derived from an EMBL/GenBank/DDBJ whole genome shotgun (WGS) entry which is preliminary data.</text>
</comment>
<feature type="domain" description="Sulfotransferase" evidence="3">
    <location>
        <begin position="11"/>
        <end position="227"/>
    </location>
</feature>
<accession>N4WVH5</accession>
<evidence type="ECO:0000259" key="3">
    <source>
        <dbReference type="Pfam" id="PF00685"/>
    </source>
</evidence>
<dbReference type="InterPro" id="IPR037359">
    <property type="entry name" value="NST/OST"/>
</dbReference>
<gene>
    <name evidence="4" type="ORF">J416_00394</name>
</gene>
<dbReference type="InterPro" id="IPR027417">
    <property type="entry name" value="P-loop_NTPase"/>
</dbReference>